<dbReference type="EMBL" id="QGMK01000088">
    <property type="protein sequence ID" value="TVY84391.1"/>
    <property type="molecule type" value="Genomic_DNA"/>
</dbReference>
<keyword evidence="1" id="KW-1133">Transmembrane helix</keyword>
<gene>
    <name evidence="3" type="ORF">LSUE1_G001840</name>
</gene>
<dbReference type="Proteomes" id="UP000469558">
    <property type="component" value="Unassembled WGS sequence"/>
</dbReference>
<comment type="caution">
    <text evidence="3">The sequence shown here is derived from an EMBL/GenBank/DDBJ whole genome shotgun (WGS) entry which is preliminary data.</text>
</comment>
<dbReference type="PANTHER" id="PTHR34502">
    <property type="entry name" value="DUF6594 DOMAIN-CONTAINING PROTEIN-RELATED"/>
    <property type="match status" value="1"/>
</dbReference>
<dbReference type="OrthoDB" id="5342093at2759"/>
<protein>
    <recommendedName>
        <fullName evidence="2">DUF6594 domain-containing protein</fullName>
    </recommendedName>
</protein>
<sequence>MSSTTEGYPQISQLMSKHKELAIVRRFGNLNMLNLLHMQAELMHLEEKYFQISETDKNNPTRAHRSRDWWSLTQLDCHDDELYKQAFLCGHPGPDAYDLDFFREWLTRSTMGNFPLRGIDRHAWSATYDDDLIALQRRESADVFSKWFAKTVVPKFHTLIGHRITTPLPTTEITMYKDTHLLRILQVIGTVLACLFPITSIVILYLVSSMAARLGILVFFTALFALSLALVTGAKRVEIFAATSAFAAVQVVFLSGNGGQIS</sequence>
<keyword evidence="1" id="KW-0472">Membrane</keyword>
<organism evidence="3 4">
    <name type="scientific">Lachnellula suecica</name>
    <dbReference type="NCBI Taxonomy" id="602035"/>
    <lineage>
        <taxon>Eukaryota</taxon>
        <taxon>Fungi</taxon>
        <taxon>Dikarya</taxon>
        <taxon>Ascomycota</taxon>
        <taxon>Pezizomycotina</taxon>
        <taxon>Leotiomycetes</taxon>
        <taxon>Helotiales</taxon>
        <taxon>Lachnaceae</taxon>
        <taxon>Lachnellula</taxon>
    </lineage>
</organism>
<accession>A0A8T9CFV3</accession>
<dbReference type="PANTHER" id="PTHR34502:SF5">
    <property type="entry name" value="DUF6594 DOMAIN-CONTAINING PROTEIN"/>
    <property type="match status" value="1"/>
</dbReference>
<feature type="transmembrane region" description="Helical" evidence="1">
    <location>
        <begin position="184"/>
        <end position="207"/>
    </location>
</feature>
<name>A0A8T9CFV3_9HELO</name>
<evidence type="ECO:0000313" key="4">
    <source>
        <dbReference type="Proteomes" id="UP000469558"/>
    </source>
</evidence>
<evidence type="ECO:0000256" key="1">
    <source>
        <dbReference type="SAM" id="Phobius"/>
    </source>
</evidence>
<keyword evidence="1" id="KW-0812">Transmembrane</keyword>
<evidence type="ECO:0000313" key="3">
    <source>
        <dbReference type="EMBL" id="TVY84391.1"/>
    </source>
</evidence>
<reference evidence="3 4" key="1">
    <citation type="submission" date="2018-05" db="EMBL/GenBank/DDBJ databases">
        <title>Genome sequencing and assembly of the regulated plant pathogen Lachnellula willkommii and related sister species for the development of diagnostic species identification markers.</title>
        <authorList>
            <person name="Giroux E."/>
            <person name="Bilodeau G."/>
        </authorList>
    </citation>
    <scope>NUCLEOTIDE SEQUENCE [LARGE SCALE GENOMIC DNA]</scope>
    <source>
        <strain evidence="3 4">CBS 268.59</strain>
    </source>
</reference>
<dbReference type="AlphaFoldDB" id="A0A8T9CFV3"/>
<evidence type="ECO:0000259" key="2">
    <source>
        <dbReference type="Pfam" id="PF20237"/>
    </source>
</evidence>
<dbReference type="Pfam" id="PF20237">
    <property type="entry name" value="DUF6594"/>
    <property type="match status" value="1"/>
</dbReference>
<dbReference type="InterPro" id="IPR046529">
    <property type="entry name" value="DUF6594"/>
</dbReference>
<proteinExistence type="predicted"/>
<feature type="transmembrane region" description="Helical" evidence="1">
    <location>
        <begin position="214"/>
        <end position="233"/>
    </location>
</feature>
<feature type="transmembrane region" description="Helical" evidence="1">
    <location>
        <begin position="239"/>
        <end position="256"/>
    </location>
</feature>
<keyword evidence="4" id="KW-1185">Reference proteome</keyword>
<feature type="domain" description="DUF6594" evidence="2">
    <location>
        <begin position="8"/>
        <end position="251"/>
    </location>
</feature>